<feature type="transmembrane region" description="Helical" evidence="2">
    <location>
        <begin position="292"/>
        <end position="312"/>
    </location>
</feature>
<keyword evidence="5" id="KW-1185">Reference proteome</keyword>
<evidence type="ECO:0000313" key="5">
    <source>
        <dbReference type="Proteomes" id="UP000289152"/>
    </source>
</evidence>
<gene>
    <name evidence="4" type="ORF">M231_07935</name>
</gene>
<dbReference type="Pfam" id="PF12051">
    <property type="entry name" value="DUF3533"/>
    <property type="match status" value="1"/>
</dbReference>
<dbReference type="PANTHER" id="PTHR34814:SF1">
    <property type="entry name" value="NITROSOGUANIDINE RESISTANCE PROTEIN SNG1"/>
    <property type="match status" value="1"/>
</dbReference>
<evidence type="ECO:0000256" key="1">
    <source>
        <dbReference type="SAM" id="MobiDB-lite"/>
    </source>
</evidence>
<proteinExistence type="predicted"/>
<dbReference type="GO" id="GO:0016020">
    <property type="term" value="C:membrane"/>
    <property type="evidence" value="ECO:0007669"/>
    <property type="project" value="TreeGrafter"/>
</dbReference>
<dbReference type="PANTHER" id="PTHR34814">
    <property type="entry name" value="NITROSOGUANIDINE RESISTANCE PROTEIN SNG1"/>
    <property type="match status" value="1"/>
</dbReference>
<sequence>MTSTENEPGREERENSTATTMNDGDENSSGNGLIVNEGREMDNGPGIMPEVQNANRLEPAKQVVGASGPGEGGHKLDKYAYGFWDPQMKKFRGIVFKILGMTTIITILVMWATLPLYWGSLWKANRYTNRLTVRVIDRDGGIIGQSVSQGLLQQTNLKYFITSPSEFPTDDLLARNIVDEGAWAAVIINPDASTSLVNARQNGNNSYNGTSAVSIYYSQARNENAVGSYLVPNLQLEVGMVVGKFSFQSVGQYIQENANNVTAMNLLAQAPSTIAQSVSFEMINLRPYNQPVATAITLVGLIYMLIFAFILTMTNNAVREIM</sequence>
<comment type="caution">
    <text evidence="4">The sequence shown here is derived from an EMBL/GenBank/DDBJ whole genome shotgun (WGS) entry which is preliminary data.</text>
</comment>
<dbReference type="AlphaFoldDB" id="A0A4Q1BA24"/>
<keyword evidence="2" id="KW-0812">Transmembrane</keyword>
<feature type="transmembrane region" description="Helical" evidence="2">
    <location>
        <begin position="94"/>
        <end position="118"/>
    </location>
</feature>
<accession>A0A4Q1BA24</accession>
<evidence type="ECO:0000313" key="4">
    <source>
        <dbReference type="EMBL" id="RXK34817.1"/>
    </source>
</evidence>
<evidence type="ECO:0000259" key="3">
    <source>
        <dbReference type="Pfam" id="PF12051"/>
    </source>
</evidence>
<name>A0A4Q1BA24_TREME</name>
<feature type="region of interest" description="Disordered" evidence="1">
    <location>
        <begin position="1"/>
        <end position="35"/>
    </location>
</feature>
<protein>
    <recommendedName>
        <fullName evidence="3">DUF3533 domain-containing protein</fullName>
    </recommendedName>
</protein>
<reference evidence="4 5" key="1">
    <citation type="submission" date="2016-06" db="EMBL/GenBank/DDBJ databases">
        <title>Evolution of pathogenesis and genome organization in the Tremellales.</title>
        <authorList>
            <person name="Cuomo C."/>
            <person name="Litvintseva A."/>
            <person name="Heitman J."/>
            <person name="Chen Y."/>
            <person name="Sun S."/>
            <person name="Springer D."/>
            <person name="Dromer F."/>
            <person name="Young S."/>
            <person name="Zeng Q."/>
            <person name="Chapman S."/>
            <person name="Gujja S."/>
            <person name="Saif S."/>
            <person name="Birren B."/>
        </authorList>
    </citation>
    <scope>NUCLEOTIDE SEQUENCE [LARGE SCALE GENOMIC DNA]</scope>
    <source>
        <strain evidence="4 5">ATCC 28783</strain>
    </source>
</reference>
<dbReference type="Proteomes" id="UP000289152">
    <property type="component" value="Unassembled WGS sequence"/>
</dbReference>
<dbReference type="InterPro" id="IPR022703">
    <property type="entry name" value="DUF3533"/>
</dbReference>
<dbReference type="EMBL" id="SDIL01000187">
    <property type="protein sequence ID" value="RXK34817.1"/>
    <property type="molecule type" value="Genomic_DNA"/>
</dbReference>
<dbReference type="VEuPathDB" id="FungiDB:TREMEDRAFT_27607"/>
<keyword evidence="2" id="KW-1133">Transmembrane helix</keyword>
<dbReference type="InParanoid" id="A0A4Q1BA24"/>
<feature type="domain" description="DUF3533" evidence="3">
    <location>
        <begin position="103"/>
        <end position="322"/>
    </location>
</feature>
<organism evidence="4 5">
    <name type="scientific">Tremella mesenterica</name>
    <name type="common">Jelly fungus</name>
    <dbReference type="NCBI Taxonomy" id="5217"/>
    <lineage>
        <taxon>Eukaryota</taxon>
        <taxon>Fungi</taxon>
        <taxon>Dikarya</taxon>
        <taxon>Basidiomycota</taxon>
        <taxon>Agaricomycotina</taxon>
        <taxon>Tremellomycetes</taxon>
        <taxon>Tremellales</taxon>
        <taxon>Tremellaceae</taxon>
        <taxon>Tremella</taxon>
    </lineage>
</organism>
<keyword evidence="2" id="KW-0472">Membrane</keyword>
<dbReference type="OrthoDB" id="2140105at2759"/>
<feature type="compositionally biased region" description="Polar residues" evidence="1">
    <location>
        <begin position="16"/>
        <end position="31"/>
    </location>
</feature>
<dbReference type="InterPro" id="IPR053001">
    <property type="entry name" value="MNNG_permease-like"/>
</dbReference>
<evidence type="ECO:0000256" key="2">
    <source>
        <dbReference type="SAM" id="Phobius"/>
    </source>
</evidence>